<dbReference type="EMBL" id="JANKHO010001129">
    <property type="protein sequence ID" value="KAJ3503528.1"/>
    <property type="molecule type" value="Genomic_DNA"/>
</dbReference>
<dbReference type="InterPro" id="IPR011009">
    <property type="entry name" value="Kinase-like_dom_sf"/>
</dbReference>
<dbReference type="OrthoDB" id="3250044at2759"/>
<gene>
    <name evidence="2" type="ORF">NLJ89_g8388</name>
</gene>
<dbReference type="Proteomes" id="UP001148786">
    <property type="component" value="Unassembled WGS sequence"/>
</dbReference>
<reference evidence="2" key="1">
    <citation type="submission" date="2022-07" db="EMBL/GenBank/DDBJ databases">
        <title>Genome Sequence of Agrocybe chaxingu.</title>
        <authorList>
            <person name="Buettner E."/>
        </authorList>
    </citation>
    <scope>NUCLEOTIDE SEQUENCE</scope>
    <source>
        <strain evidence="2">MP-N11</strain>
    </source>
</reference>
<sequence>MLKLRPFWPSKSGFADDWEATGFGLKRTSQQTSRPTTKSSTPGKPRFWVKYGKSSIIRGEGRTQAHVARIVKANPVSVVRVPKVYLVFSRGKRGYIVMDFVQGITLAQRKLTTGCYDDNDVRAVAAAVQQLTNIKMPAGTAPGPVRGGHIGHDFFVDCLSTLKYFTVGDLEAQINEVLRLSGNNLRVDFTADSLVLCPSDPNDSNFIIDDEGSLWAIDFGRTCFLPTSFVFYSLTRSSDVFVQSVARLVNYPQSANLRAMSAASGQLVIFNNNALGGSIMSSNGQISSEV</sequence>
<evidence type="ECO:0000313" key="3">
    <source>
        <dbReference type="Proteomes" id="UP001148786"/>
    </source>
</evidence>
<evidence type="ECO:0000313" key="2">
    <source>
        <dbReference type="EMBL" id="KAJ3503528.1"/>
    </source>
</evidence>
<dbReference type="AlphaFoldDB" id="A0A9W8K2J3"/>
<proteinExistence type="predicted"/>
<dbReference type="SUPFAM" id="SSF56112">
    <property type="entry name" value="Protein kinase-like (PK-like)"/>
    <property type="match status" value="1"/>
</dbReference>
<protein>
    <recommendedName>
        <fullName evidence="4">Aminoglycoside phosphotransferase domain-containing protein</fullName>
    </recommendedName>
</protein>
<comment type="caution">
    <text evidence="2">The sequence shown here is derived from an EMBL/GenBank/DDBJ whole genome shotgun (WGS) entry which is preliminary data.</text>
</comment>
<evidence type="ECO:0008006" key="4">
    <source>
        <dbReference type="Google" id="ProtNLM"/>
    </source>
</evidence>
<organism evidence="2 3">
    <name type="scientific">Agrocybe chaxingu</name>
    <dbReference type="NCBI Taxonomy" id="84603"/>
    <lineage>
        <taxon>Eukaryota</taxon>
        <taxon>Fungi</taxon>
        <taxon>Dikarya</taxon>
        <taxon>Basidiomycota</taxon>
        <taxon>Agaricomycotina</taxon>
        <taxon>Agaricomycetes</taxon>
        <taxon>Agaricomycetidae</taxon>
        <taxon>Agaricales</taxon>
        <taxon>Agaricineae</taxon>
        <taxon>Strophariaceae</taxon>
        <taxon>Agrocybe</taxon>
    </lineage>
</organism>
<name>A0A9W8K2J3_9AGAR</name>
<feature type="compositionally biased region" description="Polar residues" evidence="1">
    <location>
        <begin position="27"/>
        <end position="42"/>
    </location>
</feature>
<evidence type="ECO:0000256" key="1">
    <source>
        <dbReference type="SAM" id="MobiDB-lite"/>
    </source>
</evidence>
<feature type="region of interest" description="Disordered" evidence="1">
    <location>
        <begin position="25"/>
        <end position="44"/>
    </location>
</feature>
<keyword evidence="3" id="KW-1185">Reference proteome</keyword>
<accession>A0A9W8K2J3</accession>